<dbReference type="EMBL" id="JBHSHC010000107">
    <property type="protein sequence ID" value="MFC4768562.1"/>
    <property type="molecule type" value="Genomic_DNA"/>
</dbReference>
<dbReference type="Gene3D" id="2.70.70.10">
    <property type="entry name" value="Glucose Permease (Domain IIA)"/>
    <property type="match status" value="1"/>
</dbReference>
<organism evidence="2 3">
    <name type="scientific">Effusibacillus consociatus</name>
    <dbReference type="NCBI Taxonomy" id="1117041"/>
    <lineage>
        <taxon>Bacteria</taxon>
        <taxon>Bacillati</taxon>
        <taxon>Bacillota</taxon>
        <taxon>Bacilli</taxon>
        <taxon>Bacillales</taxon>
        <taxon>Alicyclobacillaceae</taxon>
        <taxon>Effusibacillus</taxon>
    </lineage>
</organism>
<evidence type="ECO:0000313" key="2">
    <source>
        <dbReference type="EMBL" id="MFC4768562.1"/>
    </source>
</evidence>
<dbReference type="CDD" id="cd12797">
    <property type="entry name" value="M23_peptidase"/>
    <property type="match status" value="1"/>
</dbReference>
<accession>A0ABV9Q524</accession>
<name>A0ABV9Q524_9BACL</name>
<dbReference type="InterPro" id="IPR011055">
    <property type="entry name" value="Dup_hybrid_motif"/>
</dbReference>
<evidence type="ECO:0000313" key="3">
    <source>
        <dbReference type="Proteomes" id="UP001596002"/>
    </source>
</evidence>
<dbReference type="PANTHER" id="PTHR21666">
    <property type="entry name" value="PEPTIDASE-RELATED"/>
    <property type="match status" value="1"/>
</dbReference>
<feature type="domain" description="M23ase beta-sheet core" evidence="1">
    <location>
        <begin position="33"/>
        <end position="138"/>
    </location>
</feature>
<dbReference type="PANTHER" id="PTHR21666:SF270">
    <property type="entry name" value="MUREIN HYDROLASE ACTIVATOR ENVC"/>
    <property type="match status" value="1"/>
</dbReference>
<evidence type="ECO:0000259" key="1">
    <source>
        <dbReference type="Pfam" id="PF01551"/>
    </source>
</evidence>
<protein>
    <submittedName>
        <fullName evidence="2">M23 family metallopeptidase</fullName>
        <ecNumber evidence="2">3.4.24.-</ecNumber>
    </submittedName>
</protein>
<keyword evidence="3" id="KW-1185">Reference proteome</keyword>
<comment type="caution">
    <text evidence="2">The sequence shown here is derived from an EMBL/GenBank/DDBJ whole genome shotgun (WGS) entry which is preliminary data.</text>
</comment>
<dbReference type="Proteomes" id="UP001596002">
    <property type="component" value="Unassembled WGS sequence"/>
</dbReference>
<reference evidence="3" key="1">
    <citation type="journal article" date="2019" name="Int. J. Syst. Evol. Microbiol.">
        <title>The Global Catalogue of Microorganisms (GCM) 10K type strain sequencing project: providing services to taxonomists for standard genome sequencing and annotation.</title>
        <authorList>
            <consortium name="The Broad Institute Genomics Platform"/>
            <consortium name="The Broad Institute Genome Sequencing Center for Infectious Disease"/>
            <person name="Wu L."/>
            <person name="Ma J."/>
        </authorList>
    </citation>
    <scope>NUCLEOTIDE SEQUENCE [LARGE SCALE GENOMIC DNA]</scope>
    <source>
        <strain evidence="3">WYCCWR 12678</strain>
    </source>
</reference>
<dbReference type="InterPro" id="IPR050570">
    <property type="entry name" value="Cell_wall_metabolism_enzyme"/>
</dbReference>
<dbReference type="SUPFAM" id="SSF51261">
    <property type="entry name" value="Duplicated hybrid motif"/>
    <property type="match status" value="1"/>
</dbReference>
<keyword evidence="2" id="KW-0378">Hydrolase</keyword>
<sequence>MITWRFYPDVAWPVPGSNTITDTFGSTAGRTTPHNGLDIGTWSSGAYSWKYEIQAVKAGYVTAAGYESSMGYYARIDHGTYNGRKIEARYLHMESSPLVSTGTSVSKSQRIGWMGSTGNSTGKHLHIDFRDANDYYDPLTFLAAPHQKEVVDYWEKNPSLKQ</sequence>
<dbReference type="GO" id="GO:0016787">
    <property type="term" value="F:hydrolase activity"/>
    <property type="evidence" value="ECO:0007669"/>
    <property type="project" value="UniProtKB-KW"/>
</dbReference>
<dbReference type="EC" id="3.4.24.-" evidence="2"/>
<dbReference type="InterPro" id="IPR016047">
    <property type="entry name" value="M23ase_b-sheet_dom"/>
</dbReference>
<gene>
    <name evidence="2" type="ORF">ACFO8Q_14550</name>
</gene>
<proteinExistence type="predicted"/>
<dbReference type="Pfam" id="PF01551">
    <property type="entry name" value="Peptidase_M23"/>
    <property type="match status" value="1"/>
</dbReference>